<dbReference type="Proteomes" id="UP001501638">
    <property type="component" value="Unassembled WGS sequence"/>
</dbReference>
<gene>
    <name evidence="1" type="ORF">GCM10010405_50820</name>
</gene>
<accession>A0ABN3KL71</accession>
<comment type="caution">
    <text evidence="1">The sequence shown here is derived from an EMBL/GenBank/DDBJ whole genome shotgun (WGS) entry which is preliminary data.</text>
</comment>
<organism evidence="1 2">
    <name type="scientific">Streptomyces macrosporus</name>
    <dbReference type="NCBI Taxonomy" id="44032"/>
    <lineage>
        <taxon>Bacteria</taxon>
        <taxon>Bacillati</taxon>
        <taxon>Actinomycetota</taxon>
        <taxon>Actinomycetes</taxon>
        <taxon>Kitasatosporales</taxon>
        <taxon>Streptomycetaceae</taxon>
        <taxon>Streptomyces</taxon>
    </lineage>
</organism>
<keyword evidence="2" id="KW-1185">Reference proteome</keyword>
<evidence type="ECO:0000313" key="1">
    <source>
        <dbReference type="EMBL" id="GAA2460326.1"/>
    </source>
</evidence>
<reference evidence="1 2" key="1">
    <citation type="journal article" date="2019" name="Int. J. Syst. Evol. Microbiol.">
        <title>The Global Catalogue of Microorganisms (GCM) 10K type strain sequencing project: providing services to taxonomists for standard genome sequencing and annotation.</title>
        <authorList>
            <consortium name="The Broad Institute Genomics Platform"/>
            <consortium name="The Broad Institute Genome Sequencing Center for Infectious Disease"/>
            <person name="Wu L."/>
            <person name="Ma J."/>
        </authorList>
    </citation>
    <scope>NUCLEOTIDE SEQUENCE [LARGE SCALE GENOMIC DNA]</scope>
    <source>
        <strain evidence="1 2">JCM 6305</strain>
    </source>
</reference>
<proteinExistence type="predicted"/>
<sequence>MIGTDIHALAPDTARRIGRIARHGSASGGPPAWTPERPGDACVVLFHDNADCSAT</sequence>
<protein>
    <submittedName>
        <fullName evidence="1">Uncharacterized protein</fullName>
    </submittedName>
</protein>
<dbReference type="EMBL" id="BAAASZ010000035">
    <property type="protein sequence ID" value="GAA2460326.1"/>
    <property type="molecule type" value="Genomic_DNA"/>
</dbReference>
<dbReference type="RefSeq" id="WP_344327648.1">
    <property type="nucleotide sequence ID" value="NZ_BAAASZ010000035.1"/>
</dbReference>
<name>A0ABN3KL71_9ACTN</name>
<evidence type="ECO:0000313" key="2">
    <source>
        <dbReference type="Proteomes" id="UP001501638"/>
    </source>
</evidence>